<name>A0A3M6TRX8_POCDA</name>
<comment type="caution">
    <text evidence="1">The sequence shown here is derived from an EMBL/GenBank/DDBJ whole genome shotgun (WGS) entry which is preliminary data.</text>
</comment>
<accession>A0A3M6TRX8</accession>
<reference evidence="1 2" key="1">
    <citation type="journal article" date="2018" name="Sci. Rep.">
        <title>Comparative analysis of the Pocillopora damicornis genome highlights role of immune system in coral evolution.</title>
        <authorList>
            <person name="Cunning R."/>
            <person name="Bay R.A."/>
            <person name="Gillette P."/>
            <person name="Baker A.C."/>
            <person name="Traylor-Knowles N."/>
        </authorList>
    </citation>
    <scope>NUCLEOTIDE SEQUENCE [LARGE SCALE GENOMIC DNA]</scope>
    <source>
        <strain evidence="1">RSMAS</strain>
        <tissue evidence="1">Whole animal</tissue>
    </source>
</reference>
<gene>
    <name evidence="1" type="ORF">pdam_00002465</name>
</gene>
<dbReference type="AlphaFoldDB" id="A0A3M6TRX8"/>
<dbReference type="Proteomes" id="UP000275408">
    <property type="component" value="Unassembled WGS sequence"/>
</dbReference>
<organism evidence="1 2">
    <name type="scientific">Pocillopora damicornis</name>
    <name type="common">Cauliflower coral</name>
    <name type="synonym">Millepora damicornis</name>
    <dbReference type="NCBI Taxonomy" id="46731"/>
    <lineage>
        <taxon>Eukaryota</taxon>
        <taxon>Metazoa</taxon>
        <taxon>Cnidaria</taxon>
        <taxon>Anthozoa</taxon>
        <taxon>Hexacorallia</taxon>
        <taxon>Scleractinia</taxon>
        <taxon>Astrocoeniina</taxon>
        <taxon>Pocilloporidae</taxon>
        <taxon>Pocillopora</taxon>
    </lineage>
</organism>
<evidence type="ECO:0000313" key="1">
    <source>
        <dbReference type="EMBL" id="RMX44096.1"/>
    </source>
</evidence>
<dbReference type="EMBL" id="RCHS01003049">
    <property type="protein sequence ID" value="RMX44096.1"/>
    <property type="molecule type" value="Genomic_DNA"/>
</dbReference>
<evidence type="ECO:0000313" key="2">
    <source>
        <dbReference type="Proteomes" id="UP000275408"/>
    </source>
</evidence>
<keyword evidence="2" id="KW-1185">Reference proteome</keyword>
<proteinExistence type="predicted"/>
<sequence>MSLKRKKHLNVFESIKSSYLQGIRHETNILKFKKDKDFLGKDINPAQSVKDFGDTTANKHLQKTVYLENQSRRNNLRFEGLMEDDGASETRENFNTGFKMNVDLDGFTQHSQSSRSGVSCVAIYTILKRRTNTKPSCPENKYEVCGENYEEAETSVLILDLAKAENLRSLTCTAGGLIGLINPTSARLILPLIVTEEIFRLKPSTNASYDKLTTTSK</sequence>
<protein>
    <submittedName>
        <fullName evidence="1">Uncharacterized protein</fullName>
    </submittedName>
</protein>